<reference evidence="1" key="1">
    <citation type="submission" date="2020-07" db="EMBL/GenBank/DDBJ databases">
        <title>Multicomponent nature underlies the extraordinary mechanical properties of spider dragline silk.</title>
        <authorList>
            <person name="Kono N."/>
            <person name="Nakamura H."/>
            <person name="Mori M."/>
            <person name="Yoshida Y."/>
            <person name="Ohtoshi R."/>
            <person name="Malay A.D."/>
            <person name="Moran D.A.P."/>
            <person name="Tomita M."/>
            <person name="Numata K."/>
            <person name="Arakawa K."/>
        </authorList>
    </citation>
    <scope>NUCLEOTIDE SEQUENCE</scope>
</reference>
<dbReference type="EMBL" id="BMAO01005632">
    <property type="protein sequence ID" value="GFR02711.1"/>
    <property type="molecule type" value="Genomic_DNA"/>
</dbReference>
<evidence type="ECO:0000313" key="13">
    <source>
        <dbReference type="EMBL" id="GFR08713.1"/>
    </source>
</evidence>
<dbReference type="EMBL" id="BMAO01007538">
    <property type="protein sequence ID" value="GFR16627.1"/>
    <property type="molecule type" value="Genomic_DNA"/>
</dbReference>
<evidence type="ECO:0000313" key="5">
    <source>
        <dbReference type="EMBL" id="GFQ76213.1"/>
    </source>
</evidence>
<evidence type="ECO:0000313" key="15">
    <source>
        <dbReference type="EMBL" id="GFR16016.1"/>
    </source>
</evidence>
<dbReference type="Proteomes" id="UP000887116">
    <property type="component" value="Unassembled WGS sequence"/>
</dbReference>
<dbReference type="EMBL" id="BMAO01003767">
    <property type="protein sequence ID" value="GFQ90094.1"/>
    <property type="molecule type" value="Genomic_DNA"/>
</dbReference>
<evidence type="ECO:0000313" key="18">
    <source>
        <dbReference type="Proteomes" id="UP000887116"/>
    </source>
</evidence>
<dbReference type="EMBL" id="BMAO01010158">
    <property type="protein sequence ID" value="GFQ65227.1"/>
    <property type="molecule type" value="Genomic_DNA"/>
</dbReference>
<dbReference type="EMBL" id="BMAO01016456">
    <property type="protein sequence ID" value="GFR08713.1"/>
    <property type="molecule type" value="Genomic_DNA"/>
</dbReference>
<evidence type="ECO:0000313" key="8">
    <source>
        <dbReference type="EMBL" id="GFQ90094.1"/>
    </source>
</evidence>
<organism evidence="1 18">
    <name type="scientific">Trichonephila clavata</name>
    <name type="common">Joro spider</name>
    <name type="synonym">Nephila clavata</name>
    <dbReference type="NCBI Taxonomy" id="2740835"/>
    <lineage>
        <taxon>Eukaryota</taxon>
        <taxon>Metazoa</taxon>
        <taxon>Ecdysozoa</taxon>
        <taxon>Arthropoda</taxon>
        <taxon>Chelicerata</taxon>
        <taxon>Arachnida</taxon>
        <taxon>Araneae</taxon>
        <taxon>Araneomorphae</taxon>
        <taxon>Entelegynae</taxon>
        <taxon>Araneoidea</taxon>
        <taxon>Nephilidae</taxon>
        <taxon>Trichonephila</taxon>
    </lineage>
</organism>
<dbReference type="EMBL" id="BMAO01037199">
    <property type="protein sequence ID" value="GFR16016.1"/>
    <property type="molecule type" value="Genomic_DNA"/>
</dbReference>
<protein>
    <submittedName>
        <fullName evidence="1">Uncharacterized protein</fullName>
    </submittedName>
</protein>
<sequence length="318" mass="35866">MDAYSTLVDQILKTPVLANKVQDMVRESDHTSLNLVALDWKSQLANYAHYQQFQKEARNMFSAERTSFNSQFRVQNLKNAETSLKVILAGVSNVYRPYTKSANKLPLSITIRDSPAMNMLTKAMTSDVDLNKARLSDTVKVNFGTCSLYCHHCSNAMESMASQGVKLMFDCSQPCIADIHVFNGETLVNRFGAQIKSYFPDSFIALMEIELNVRYFYAVKDASIDMVRVGGRILKMVAFPESNLKQTKVCLGDLNLLAQVEPNQDQYFVPPEFNGSTEKRGLEDDTEETVVDCIPTKHQKTWDPSVVYDVEQSTVEFA</sequence>
<gene>
    <name evidence="1" type="primary">AVEN_261782_1</name>
    <name evidence="4" type="ORF">TNCT_114021</name>
    <name evidence="10" type="ORF">TNCT_153931</name>
    <name evidence="7" type="ORF">TNCT_199461</name>
    <name evidence="5" type="ORF">TNCT_206481</name>
    <name evidence="17" type="ORF">TNCT_211501</name>
    <name evidence="2" type="ORF">TNCT_214401</name>
    <name evidence="13" type="ORF">TNCT_242941</name>
    <name evidence="16" type="ORF">TNCT_246661</name>
    <name evidence="12" type="ORF">TNCT_297941</name>
    <name evidence="3" type="ORF">TNCT_304861</name>
    <name evidence="11" type="ORF">TNCT_350061</name>
    <name evidence="9" type="ORF">TNCT_353841</name>
    <name evidence="1" type="ORF">TNCT_420701</name>
    <name evidence="8" type="ORF">TNCT_574391</name>
    <name evidence="14" type="ORF">TNCT_636181</name>
    <name evidence="6" type="ORF">TNCT_725661</name>
    <name evidence="15" type="ORF">TNCT_91551</name>
</gene>
<evidence type="ECO:0000313" key="3">
    <source>
        <dbReference type="EMBL" id="GFQ74270.1"/>
    </source>
</evidence>
<evidence type="ECO:0000313" key="17">
    <source>
        <dbReference type="EMBL" id="GFR26930.1"/>
    </source>
</evidence>
<keyword evidence="18" id="KW-1185">Reference proteome</keyword>
<dbReference type="OrthoDB" id="6424083at2759"/>
<comment type="caution">
    <text evidence="1">The sequence shown here is derived from an EMBL/GenBank/DDBJ whole genome shotgun (WGS) entry which is preliminary data.</text>
</comment>
<dbReference type="EMBL" id="BMAO01027309">
    <property type="protein sequence ID" value="GFR15903.1"/>
    <property type="molecule type" value="Genomic_DNA"/>
</dbReference>
<evidence type="ECO:0000313" key="4">
    <source>
        <dbReference type="EMBL" id="GFQ75763.1"/>
    </source>
</evidence>
<accession>A0A8X6EYY1</accession>
<dbReference type="EMBL" id="BMAO01012234">
    <property type="protein sequence ID" value="GFQ79799.1"/>
    <property type="molecule type" value="Genomic_DNA"/>
</dbReference>
<dbReference type="EMBL" id="BMAO01001827">
    <property type="protein sequence ID" value="GFQ76213.1"/>
    <property type="molecule type" value="Genomic_DNA"/>
</dbReference>
<evidence type="ECO:0000313" key="12">
    <source>
        <dbReference type="EMBL" id="GFR02711.1"/>
    </source>
</evidence>
<dbReference type="EMBL" id="BMAO01032250">
    <property type="protein sequence ID" value="GFQ80902.1"/>
    <property type="molecule type" value="Genomic_DNA"/>
</dbReference>
<proteinExistence type="predicted"/>
<dbReference type="EMBL" id="BMAO01031526">
    <property type="protein sequence ID" value="GFQ75763.1"/>
    <property type="molecule type" value="Genomic_DNA"/>
</dbReference>
<evidence type="ECO:0000313" key="7">
    <source>
        <dbReference type="EMBL" id="GFQ80902.1"/>
    </source>
</evidence>
<dbReference type="EMBL" id="BMAO01028726">
    <property type="protein sequence ID" value="GFR26930.1"/>
    <property type="molecule type" value="Genomic_DNA"/>
</dbReference>
<evidence type="ECO:0000313" key="16">
    <source>
        <dbReference type="EMBL" id="GFR16627.1"/>
    </source>
</evidence>
<evidence type="ECO:0000313" key="14">
    <source>
        <dbReference type="EMBL" id="GFR15903.1"/>
    </source>
</evidence>
<dbReference type="AlphaFoldDB" id="A0A8X6EYY1"/>
<dbReference type="EMBL" id="BMAO01024884">
    <property type="protein sequence ID" value="GFQ98425.1"/>
    <property type="molecule type" value="Genomic_DNA"/>
</dbReference>
<evidence type="ECO:0000313" key="10">
    <source>
        <dbReference type="EMBL" id="GFQ98425.1"/>
    </source>
</evidence>
<evidence type="ECO:0000313" key="9">
    <source>
        <dbReference type="EMBL" id="GFQ95043.1"/>
    </source>
</evidence>
<evidence type="ECO:0000313" key="2">
    <source>
        <dbReference type="EMBL" id="GFQ67310.1"/>
    </source>
</evidence>
<dbReference type="EMBL" id="BMAO01025124">
    <property type="protein sequence ID" value="GFR00493.1"/>
    <property type="molecule type" value="Genomic_DNA"/>
</dbReference>
<name>A0A8X6EYY1_TRICU</name>
<evidence type="ECO:0000313" key="11">
    <source>
        <dbReference type="EMBL" id="GFR00493.1"/>
    </source>
</evidence>
<dbReference type="EMBL" id="BMAO01034244">
    <property type="protein sequence ID" value="GFQ95043.1"/>
    <property type="molecule type" value="Genomic_DNA"/>
</dbReference>
<evidence type="ECO:0000313" key="1">
    <source>
        <dbReference type="EMBL" id="GFQ65227.1"/>
    </source>
</evidence>
<evidence type="ECO:0000313" key="6">
    <source>
        <dbReference type="EMBL" id="GFQ79799.1"/>
    </source>
</evidence>
<dbReference type="EMBL" id="BMAO01010452">
    <property type="protein sequence ID" value="GFQ67310.1"/>
    <property type="molecule type" value="Genomic_DNA"/>
</dbReference>
<dbReference type="EMBL" id="BMAO01001546">
    <property type="protein sequence ID" value="GFQ74270.1"/>
    <property type="molecule type" value="Genomic_DNA"/>
</dbReference>